<proteinExistence type="predicted"/>
<dbReference type="AlphaFoldDB" id="A0A1M6R4M4"/>
<dbReference type="Pfam" id="PF03747">
    <property type="entry name" value="ADP_ribosyl_GH"/>
    <property type="match status" value="1"/>
</dbReference>
<accession>A0A1M6R4M4</accession>
<dbReference type="InterPro" id="IPR008979">
    <property type="entry name" value="Galactose-bd-like_sf"/>
</dbReference>
<keyword evidence="3" id="KW-1185">Reference proteome</keyword>
<evidence type="ECO:0000313" key="3">
    <source>
        <dbReference type="Proteomes" id="UP000184497"/>
    </source>
</evidence>
<dbReference type="RefSeq" id="WP_228704415.1">
    <property type="nucleotide sequence ID" value="NZ_FRAQ01000001.1"/>
</dbReference>
<protein>
    <submittedName>
        <fullName evidence="2">Complex I intermediate-associated protein 30 (CIA30)</fullName>
    </submittedName>
</protein>
<gene>
    <name evidence="2" type="ORF">SAMN05216369_1306</name>
</gene>
<dbReference type="InterPro" id="IPR036705">
    <property type="entry name" value="Ribosyl_crysJ1_sf"/>
</dbReference>
<organism evidence="2 3">
    <name type="scientific">Marinobacter antarcticus</name>
    <dbReference type="NCBI Taxonomy" id="564117"/>
    <lineage>
        <taxon>Bacteria</taxon>
        <taxon>Pseudomonadati</taxon>
        <taxon>Pseudomonadota</taxon>
        <taxon>Gammaproteobacteria</taxon>
        <taxon>Pseudomonadales</taxon>
        <taxon>Marinobacteraceae</taxon>
        <taxon>Marinobacter</taxon>
    </lineage>
</organism>
<dbReference type="SUPFAM" id="SSF49785">
    <property type="entry name" value="Galactose-binding domain-like"/>
    <property type="match status" value="1"/>
</dbReference>
<evidence type="ECO:0000259" key="1">
    <source>
        <dbReference type="Pfam" id="PF08547"/>
    </source>
</evidence>
<dbReference type="Gene3D" id="1.10.4080.10">
    <property type="entry name" value="ADP-ribosylation/Crystallin J1"/>
    <property type="match status" value="1"/>
</dbReference>
<name>A0A1M6R4M4_9GAMM</name>
<dbReference type="Proteomes" id="UP000184497">
    <property type="component" value="Unassembled WGS sequence"/>
</dbReference>
<reference evidence="3" key="1">
    <citation type="submission" date="2016-11" db="EMBL/GenBank/DDBJ databases">
        <authorList>
            <person name="Varghese N."/>
            <person name="Submissions S."/>
        </authorList>
    </citation>
    <scope>NUCLEOTIDE SEQUENCE [LARGE SCALE GENOMIC DNA]</scope>
    <source>
        <strain evidence="3">CGMCC 1.10835</strain>
    </source>
</reference>
<dbReference type="InterPro" id="IPR005502">
    <property type="entry name" value="Ribosyl_crysJ1"/>
</dbReference>
<dbReference type="EMBL" id="FRAQ01000001">
    <property type="protein sequence ID" value="SHK27402.1"/>
    <property type="molecule type" value="Genomic_DNA"/>
</dbReference>
<sequence>MQNNFSTADRVRNSLKTQFIADALAMPVHWFYNQMDIEKAFPGGIQRFEAAPEFHPSSIMSLHSTSSGGRRARHRHKAEPQIVGDVILKGRAQFWNVPNVHYHQGMAAGENTLNAHCSRVLMRCLADDKGHYRAQTFLPAYIGFMTADPPAHSDTYAESYHRGFFANLAKGLPPEQCAMKTHDTPSIGGLVTIAPLVFSERLRGTEMPDIQALCREHLALTHPDETLMQVCDRYVNLLCGLMEGPDEEGIKALLSEAGKGSVGLDVAALVKRNLPDNQVVGRMYSPACYISDSWPVVLYLAYKYRNDPWLALRVNTNLGGDNVHRGMVLGALLGLISNDVASRWFDQLVDHEEIGRECFKLMNENIKTRGPAVRAEQLIDIYQARLDVPSPWTVISDQVMGGVSSAALQQDDHHSSPCTCLTGRTRLDNNGGFVQMKLEMEPGWSCANYRGLFIELCGAAHDYNLHVKTNQLDKPWQSFRCTLPVEPQWTRFIVPYGQLLAHRTDAQLKPADIKSVAVVAIGSEFDVDVCVRRFGFFL</sequence>
<dbReference type="SUPFAM" id="SSF101478">
    <property type="entry name" value="ADP-ribosylglycohydrolase"/>
    <property type="match status" value="1"/>
</dbReference>
<evidence type="ECO:0000313" key="2">
    <source>
        <dbReference type="EMBL" id="SHK27402.1"/>
    </source>
</evidence>
<dbReference type="STRING" id="564117.SAMN05216369_1306"/>
<dbReference type="InterPro" id="IPR013857">
    <property type="entry name" value="NADH-UbQ_OxRdtase-assoc_prot30"/>
</dbReference>
<dbReference type="Pfam" id="PF08547">
    <property type="entry name" value="CIA30"/>
    <property type="match status" value="1"/>
</dbReference>
<feature type="domain" description="NADH:ubiquinone oxidoreductase intermediate-associated protein 30" evidence="1">
    <location>
        <begin position="390"/>
        <end position="519"/>
    </location>
</feature>